<name>A0A6P8AY74_PYRGI</name>
<feature type="compositionally biased region" description="Pro residues" evidence="2">
    <location>
        <begin position="725"/>
        <end position="738"/>
    </location>
</feature>
<dbReference type="GO" id="GO:0051286">
    <property type="term" value="C:cell tip"/>
    <property type="evidence" value="ECO:0007669"/>
    <property type="project" value="TreeGrafter"/>
</dbReference>
<dbReference type="GO" id="GO:0070319">
    <property type="term" value="C:Golgi to plasma membrane transport vesicle"/>
    <property type="evidence" value="ECO:0007669"/>
    <property type="project" value="TreeGrafter"/>
</dbReference>
<reference evidence="5" key="2">
    <citation type="submission" date="2019-10" db="EMBL/GenBank/DDBJ databases">
        <authorList>
            <consortium name="NCBI Genome Project"/>
        </authorList>
    </citation>
    <scope>NUCLEOTIDE SEQUENCE</scope>
    <source>
        <strain evidence="5">NI907</strain>
    </source>
</reference>
<keyword evidence="1" id="KW-0175">Coiled coil</keyword>
<sequence length="766" mass="83650">MSSRDLRGHASKHQHRTVSVVEAHSGSSFPLPKLDSIPFVTVAGWTQHKSPSVTSARSFGHFRSLSSFASPAAATKTADATVGHHRRSPSLSDLPPKMSADVAYASTFLGPSHNSQTPSPSSATPRNFDDSEDLNTLPDPRSRAMSPASTHDFPSPISPNSDLDQEVAALSTKLINAINHQTTLDDTLSRARAELDDARETIKQLEGRIAEQQEMLSGDVWVRRKTVESEKKELLRRIADEKKARYDMEQQKKKIEQELEELSTQLFEEAQKMVIAAKEDAQKEQEKLHNKNERLRSQLSHTELLLKLQNDQLAELKAVMEQMQVDREDQNALTAPSSPGFSRFDSKDDDTTLSAAEESLPEPVSPSYPTSFTHLVQPILRTDLSAYEDFKILVQTTKRLSVRSRPPSGAFGSGAMSALGLTAGHSMSPSNASTSSVASTVPTSSSGSLPPTPNTPGSAALSTISGAAAVPVPPLKDSKFFKRVLSEDIEPTLRLDIAPGLSWLSRRTVINAITEGTLVVEPVPPATPGSLVARTKPQFKECSLCGENRREEAHLRTYRFRTSDADTAQRYPLCKSYCLVRVRATCDLMGFLRLLKDGHWRTDDEDAVKAAWEESVRLREQMFWARIGGGVVPTTPMLIGKSPMLPEKSPRPSQDGKNEAPQVEQQQSQELPNPSVEVSSESSDNTTVPTPVETPETKPEGLGLQNVPLASPTSETVEEKVGRPVTPPPKVSEEPMPPVSNTTETDADAEGANQQATLQIPAQHNQ</sequence>
<dbReference type="SUPFAM" id="SSF144284">
    <property type="entry name" value="Sec2 N-terminal region"/>
    <property type="match status" value="1"/>
</dbReference>
<dbReference type="RefSeq" id="XP_030979886.1">
    <property type="nucleotide sequence ID" value="XM_031130420.1"/>
</dbReference>
<evidence type="ECO:0000313" key="5">
    <source>
        <dbReference type="RefSeq" id="XP_030979886.1"/>
    </source>
</evidence>
<dbReference type="InterPro" id="IPR009449">
    <property type="entry name" value="Sec2_N"/>
</dbReference>
<feature type="region of interest" description="Disordered" evidence="2">
    <location>
        <begin position="635"/>
        <end position="766"/>
    </location>
</feature>
<reference evidence="5" key="3">
    <citation type="submission" date="2025-08" db="UniProtKB">
        <authorList>
            <consortium name="RefSeq"/>
        </authorList>
    </citation>
    <scope>IDENTIFICATION</scope>
    <source>
        <strain evidence="5">NI907</strain>
    </source>
</reference>
<dbReference type="Pfam" id="PF25555">
    <property type="entry name" value="RAB3A-like_C"/>
    <property type="match status" value="1"/>
</dbReference>
<dbReference type="AlphaFoldDB" id="A0A6P8AY74"/>
<feature type="compositionally biased region" description="Polar residues" evidence="2">
    <location>
        <begin position="752"/>
        <end position="766"/>
    </location>
</feature>
<organism evidence="4 5">
    <name type="scientific">Pyricularia grisea</name>
    <name type="common">Crabgrass-specific blast fungus</name>
    <name type="synonym">Magnaporthe grisea</name>
    <dbReference type="NCBI Taxonomy" id="148305"/>
    <lineage>
        <taxon>Eukaryota</taxon>
        <taxon>Fungi</taxon>
        <taxon>Dikarya</taxon>
        <taxon>Ascomycota</taxon>
        <taxon>Pezizomycotina</taxon>
        <taxon>Sordariomycetes</taxon>
        <taxon>Sordariomycetidae</taxon>
        <taxon>Magnaporthales</taxon>
        <taxon>Pyriculariaceae</taxon>
        <taxon>Pyricularia</taxon>
    </lineage>
</organism>
<dbReference type="KEGG" id="pgri:PgNI_10449"/>
<dbReference type="GeneID" id="41965328"/>
<feature type="compositionally biased region" description="Low complexity" evidence="2">
    <location>
        <begin position="675"/>
        <end position="694"/>
    </location>
</feature>
<dbReference type="PANTHER" id="PTHR14430:SF0">
    <property type="entry name" value="SEC2P DOMAIN-CONTAINING PROTEIN"/>
    <property type="match status" value="1"/>
</dbReference>
<dbReference type="InterPro" id="IPR040351">
    <property type="entry name" value="RAB3IL/RAB3IP/Sec2"/>
</dbReference>
<dbReference type="Gene3D" id="6.10.140.910">
    <property type="match status" value="1"/>
</dbReference>
<keyword evidence="4" id="KW-1185">Reference proteome</keyword>
<feature type="region of interest" description="Disordered" evidence="2">
    <location>
        <begin position="77"/>
        <end position="162"/>
    </location>
</feature>
<dbReference type="CDD" id="cd21044">
    <property type="entry name" value="Rab11BD_RAB3IP_like"/>
    <property type="match status" value="1"/>
</dbReference>
<evidence type="ECO:0000256" key="1">
    <source>
        <dbReference type="ARBA" id="ARBA00023054"/>
    </source>
</evidence>
<feature type="compositionally biased region" description="Polar residues" evidence="2">
    <location>
        <begin position="112"/>
        <end position="125"/>
    </location>
</feature>
<feature type="compositionally biased region" description="Low complexity" evidence="2">
    <location>
        <begin position="428"/>
        <end position="449"/>
    </location>
</feature>
<feature type="compositionally biased region" description="Polar residues" evidence="2">
    <location>
        <begin position="331"/>
        <end position="340"/>
    </location>
</feature>
<evidence type="ECO:0000313" key="4">
    <source>
        <dbReference type="Proteomes" id="UP000515153"/>
    </source>
</evidence>
<feature type="compositionally biased region" description="Basic and acidic residues" evidence="2">
    <location>
        <begin position="648"/>
        <end position="658"/>
    </location>
</feature>
<proteinExistence type="predicted"/>
<reference evidence="4 5" key="1">
    <citation type="journal article" date="2019" name="Mol. Biol. Evol.">
        <title>Blast fungal genomes show frequent chromosomal changes, gene gains and losses, and effector gene turnover.</title>
        <authorList>
            <person name="Gomez Luciano L.B."/>
            <person name="Jason Tsai I."/>
            <person name="Chuma I."/>
            <person name="Tosa Y."/>
            <person name="Chen Y.H."/>
            <person name="Li J.Y."/>
            <person name="Li M.Y."/>
            <person name="Jade Lu M.Y."/>
            <person name="Nakayashiki H."/>
            <person name="Li W.H."/>
        </authorList>
    </citation>
    <scope>NUCLEOTIDE SEQUENCE [LARGE SCALE GENOMIC DNA]</scope>
    <source>
        <strain evidence="4 5">NI907</strain>
    </source>
</reference>
<feature type="compositionally biased region" description="Polar residues" evidence="2">
    <location>
        <begin position="663"/>
        <end position="672"/>
    </location>
</feature>
<evidence type="ECO:0000256" key="2">
    <source>
        <dbReference type="SAM" id="MobiDB-lite"/>
    </source>
</evidence>
<dbReference type="GO" id="GO:0006887">
    <property type="term" value="P:exocytosis"/>
    <property type="evidence" value="ECO:0007669"/>
    <property type="project" value="TreeGrafter"/>
</dbReference>
<feature type="region of interest" description="Disordered" evidence="2">
    <location>
        <begin position="425"/>
        <end position="460"/>
    </location>
</feature>
<feature type="domain" description="GDP/GTP exchange factor Sec2 N-terminal" evidence="3">
    <location>
        <begin position="181"/>
        <end position="324"/>
    </location>
</feature>
<dbReference type="PANTHER" id="PTHR14430">
    <property type="entry name" value="RABIN3-RELATED"/>
    <property type="match status" value="1"/>
</dbReference>
<accession>A0A6P8AY74</accession>
<feature type="region of interest" description="Disordered" evidence="2">
    <location>
        <begin position="327"/>
        <end position="370"/>
    </location>
</feature>
<dbReference type="GO" id="GO:0005085">
    <property type="term" value="F:guanyl-nucleotide exchange factor activity"/>
    <property type="evidence" value="ECO:0007669"/>
    <property type="project" value="InterPro"/>
</dbReference>
<gene>
    <name evidence="5" type="ORF">PgNI_10449</name>
</gene>
<dbReference type="Pfam" id="PF06428">
    <property type="entry name" value="Sec2p"/>
    <property type="match status" value="1"/>
</dbReference>
<dbReference type="Proteomes" id="UP000515153">
    <property type="component" value="Chromosome VII"/>
</dbReference>
<protein>
    <recommendedName>
        <fullName evidence="3">GDP/GTP exchange factor Sec2 N-terminal domain-containing protein</fullName>
    </recommendedName>
</protein>
<evidence type="ECO:0000259" key="3">
    <source>
        <dbReference type="Pfam" id="PF06428"/>
    </source>
</evidence>